<feature type="domain" description="SH3b" evidence="3">
    <location>
        <begin position="217"/>
        <end position="273"/>
    </location>
</feature>
<dbReference type="EMBL" id="LT906439">
    <property type="protein sequence ID" value="SNU87172.1"/>
    <property type="molecule type" value="Genomic_DNA"/>
</dbReference>
<gene>
    <name evidence="5" type="ORF">SAMEA4412692_00540</name>
</gene>
<organism evidence="5 6">
    <name type="scientific">Streptococcus merionis</name>
    <dbReference type="NCBI Taxonomy" id="400065"/>
    <lineage>
        <taxon>Bacteria</taxon>
        <taxon>Bacillati</taxon>
        <taxon>Bacillota</taxon>
        <taxon>Bacilli</taxon>
        <taxon>Lactobacillales</taxon>
        <taxon>Streptococcaceae</taxon>
        <taxon>Streptococcus</taxon>
    </lineage>
</organism>
<keyword evidence="5" id="KW-0449">Lipoprotein</keyword>
<feature type="chain" id="PRO_5013280725" evidence="2">
    <location>
        <begin position="24"/>
        <end position="279"/>
    </location>
</feature>
<reference evidence="5 6" key="1">
    <citation type="submission" date="2017-06" db="EMBL/GenBank/DDBJ databases">
        <authorList>
            <consortium name="Pathogen Informatics"/>
        </authorList>
    </citation>
    <scope>NUCLEOTIDE SEQUENCE [LARGE SCALE GENOMIC DNA]</scope>
    <source>
        <strain evidence="5 6">NCTC13788</strain>
    </source>
</reference>
<proteinExistence type="predicted"/>
<evidence type="ECO:0000313" key="5">
    <source>
        <dbReference type="EMBL" id="SNU87172.1"/>
    </source>
</evidence>
<dbReference type="InterPro" id="IPR046254">
    <property type="entry name" value="DUF6287"/>
</dbReference>
<evidence type="ECO:0000256" key="1">
    <source>
        <dbReference type="SAM" id="MobiDB-lite"/>
    </source>
</evidence>
<sequence>MKHKTVLKSLALLSTLFIITACSNGKQNTESSSTSVSKSSQTTTTKSTSTKNTSSSQKKSEVASSSAKSASGSSSSSKASSSSSSANTPSSSETKPAASTTAFDLKAIEAGDFSSVAGTWKNDDGMTFVLNKSGLVSKTSSLTFLSNQNGVLHFNMASSYGGGAAFMIVPKGASAPGGTTYLEDALVAGQSATDEDHPFYKVSSSTTLVEEPASPSSVYLAVDTNVYVQPDRSAEVAFTYPAGNTVNWDRFFESNGENWYSYVSHEGIRYYIPHSDTYQ</sequence>
<evidence type="ECO:0000313" key="6">
    <source>
        <dbReference type="Proteomes" id="UP000215185"/>
    </source>
</evidence>
<feature type="compositionally biased region" description="Low complexity" evidence="1">
    <location>
        <begin position="26"/>
        <end position="92"/>
    </location>
</feature>
<evidence type="ECO:0000256" key="2">
    <source>
        <dbReference type="SAM" id="SignalP"/>
    </source>
</evidence>
<accession>A0A239SPI3</accession>
<dbReference type="STRING" id="1123308.GCA_000380085_00951"/>
<dbReference type="Gene3D" id="2.30.30.40">
    <property type="entry name" value="SH3 Domains"/>
    <property type="match status" value="1"/>
</dbReference>
<feature type="signal peptide" evidence="2">
    <location>
        <begin position="1"/>
        <end position="23"/>
    </location>
</feature>
<dbReference type="Proteomes" id="UP000215185">
    <property type="component" value="Chromosome 1"/>
</dbReference>
<dbReference type="KEGG" id="smen:SAMEA4412692_0540"/>
<evidence type="ECO:0000259" key="3">
    <source>
        <dbReference type="Pfam" id="PF08460"/>
    </source>
</evidence>
<dbReference type="AlphaFoldDB" id="A0A239SPI3"/>
<keyword evidence="6" id="KW-1185">Reference proteome</keyword>
<protein>
    <submittedName>
        <fullName evidence="5">Lipoprotein</fullName>
    </submittedName>
</protein>
<name>A0A239SPI3_9STRE</name>
<feature type="region of interest" description="Disordered" evidence="1">
    <location>
        <begin position="25"/>
        <end position="97"/>
    </location>
</feature>
<dbReference type="PROSITE" id="PS51257">
    <property type="entry name" value="PROKAR_LIPOPROTEIN"/>
    <property type="match status" value="1"/>
</dbReference>
<evidence type="ECO:0000259" key="4">
    <source>
        <dbReference type="Pfam" id="PF19804"/>
    </source>
</evidence>
<dbReference type="InterPro" id="IPR003646">
    <property type="entry name" value="SH3-like_bac-type"/>
</dbReference>
<keyword evidence="2" id="KW-0732">Signal</keyword>
<dbReference type="Pfam" id="PF19804">
    <property type="entry name" value="DUF6287"/>
    <property type="match status" value="1"/>
</dbReference>
<dbReference type="RefSeq" id="WP_083903302.1">
    <property type="nucleotide sequence ID" value="NZ_LT906439.1"/>
</dbReference>
<feature type="domain" description="DUF6287" evidence="4">
    <location>
        <begin position="102"/>
        <end position="134"/>
    </location>
</feature>
<dbReference type="Pfam" id="PF08460">
    <property type="entry name" value="SH3_5"/>
    <property type="match status" value="1"/>
</dbReference>